<dbReference type="NCBIfam" id="NF000586">
    <property type="entry name" value="PRK00011.1"/>
    <property type="match status" value="1"/>
</dbReference>
<comment type="subunit">
    <text evidence="4 11">Homodimer.</text>
</comment>
<feature type="binding site" evidence="11">
    <location>
        <begin position="353"/>
        <end position="355"/>
    </location>
    <ligand>
        <name>(6S)-5,6,7,8-tetrahydrofolate</name>
        <dbReference type="ChEBI" id="CHEBI:57453"/>
    </ligand>
</feature>
<evidence type="ECO:0000256" key="6">
    <source>
        <dbReference type="ARBA" id="ARBA00022563"/>
    </source>
</evidence>
<feature type="modified residue" description="N6-(pyridoxal phosphate)lysine" evidence="11 12">
    <location>
        <position position="228"/>
    </location>
</feature>
<dbReference type="InterPro" id="IPR019798">
    <property type="entry name" value="Ser_HO-MeTrfase_PLP_BS"/>
</dbReference>
<dbReference type="UniPathway" id="UPA00193"/>
<dbReference type="Pfam" id="PF00464">
    <property type="entry name" value="SHMT"/>
    <property type="match status" value="1"/>
</dbReference>
<name>A0A7V7QNF8_9FIRM</name>
<dbReference type="InterPro" id="IPR015424">
    <property type="entry name" value="PyrdxlP-dep_Trfase"/>
</dbReference>
<dbReference type="InterPro" id="IPR001085">
    <property type="entry name" value="Ser_HO-MeTrfase"/>
</dbReference>
<keyword evidence="6 11" id="KW-0554">One-carbon metabolism</keyword>
<evidence type="ECO:0000256" key="9">
    <source>
        <dbReference type="ARBA" id="ARBA00022898"/>
    </source>
</evidence>
<comment type="pathway">
    <text evidence="11">Amino-acid biosynthesis; glycine biosynthesis; glycine from L-serine: step 1/1.</text>
</comment>
<keyword evidence="15" id="KW-1185">Reference proteome</keyword>
<dbReference type="EMBL" id="WAGX01000003">
    <property type="protein sequence ID" value="KAB1440541.1"/>
    <property type="molecule type" value="Genomic_DNA"/>
</dbReference>
<evidence type="ECO:0000256" key="3">
    <source>
        <dbReference type="ARBA" id="ARBA00006376"/>
    </source>
</evidence>
<dbReference type="Proteomes" id="UP000461768">
    <property type="component" value="Unassembled WGS sequence"/>
</dbReference>
<evidence type="ECO:0000313" key="14">
    <source>
        <dbReference type="EMBL" id="KAB1440541.1"/>
    </source>
</evidence>
<keyword evidence="5 11" id="KW-0963">Cytoplasm</keyword>
<dbReference type="PANTHER" id="PTHR11680">
    <property type="entry name" value="SERINE HYDROXYMETHYLTRANSFERASE"/>
    <property type="match status" value="1"/>
</dbReference>
<dbReference type="CDD" id="cd00378">
    <property type="entry name" value="SHMT"/>
    <property type="match status" value="1"/>
</dbReference>
<dbReference type="UniPathway" id="UPA00288">
    <property type="reaction ID" value="UER01023"/>
</dbReference>
<dbReference type="GO" id="GO:0030170">
    <property type="term" value="F:pyridoxal phosphate binding"/>
    <property type="evidence" value="ECO:0007669"/>
    <property type="project" value="UniProtKB-UniRule"/>
</dbReference>
<reference evidence="14 15" key="1">
    <citation type="submission" date="2019-09" db="EMBL/GenBank/DDBJ databases">
        <authorList>
            <person name="Valk L.C."/>
        </authorList>
    </citation>
    <scope>NUCLEOTIDE SEQUENCE [LARGE SCALE GENOMIC DNA]</scope>
    <source>
        <strain evidence="14">GalUA</strain>
    </source>
</reference>
<keyword evidence="7 11" id="KW-0028">Amino-acid biosynthesis</keyword>
<protein>
    <recommendedName>
        <fullName evidence="11">Serine hydroxymethyltransferase</fullName>
        <shortName evidence="11">SHMT</shortName>
        <shortName evidence="11">Serine methylase</shortName>
        <ecNumber evidence="11">2.1.2.1</ecNumber>
    </recommendedName>
</protein>
<organism evidence="14 15">
    <name type="scientific">Candidatus Galacturonatibacter soehngenii</name>
    <dbReference type="NCBI Taxonomy" id="2307010"/>
    <lineage>
        <taxon>Bacteria</taxon>
        <taxon>Bacillati</taxon>
        <taxon>Bacillota</taxon>
        <taxon>Clostridia</taxon>
        <taxon>Lachnospirales</taxon>
        <taxon>Lachnospiraceae</taxon>
        <taxon>Candidatus Galacturonatibacter</taxon>
    </lineage>
</organism>
<dbReference type="OrthoDB" id="9803846at2"/>
<evidence type="ECO:0000259" key="13">
    <source>
        <dbReference type="Pfam" id="PF00464"/>
    </source>
</evidence>
<dbReference type="HAMAP" id="MF_00051">
    <property type="entry name" value="SHMT"/>
    <property type="match status" value="1"/>
</dbReference>
<dbReference type="InterPro" id="IPR049943">
    <property type="entry name" value="Ser_HO-MeTrfase-like"/>
</dbReference>
<keyword evidence="8 11" id="KW-0808">Transferase</keyword>
<proteinExistence type="inferred from homology"/>
<reference evidence="14 15" key="2">
    <citation type="submission" date="2020-02" db="EMBL/GenBank/DDBJ databases">
        <title>Candidatus Galacturonibacter soehngenii shows hetero-acetogenic catabolism of galacturonic acid but lacks a canonical carbon monoxide dehydrogenase/acetyl-CoA synthase complex.</title>
        <authorList>
            <person name="Diender M."/>
            <person name="Stouten G.R."/>
            <person name="Petersen J.F."/>
            <person name="Nielsen P.H."/>
            <person name="Dueholm M.S."/>
            <person name="Pronk J.T."/>
            <person name="Van Loosdrecht M.C.M."/>
        </authorList>
    </citation>
    <scope>NUCLEOTIDE SEQUENCE [LARGE SCALE GENOMIC DNA]</scope>
    <source>
        <strain evidence="14">GalUA</strain>
    </source>
</reference>
<dbReference type="GO" id="GO:0004372">
    <property type="term" value="F:glycine hydroxymethyltransferase activity"/>
    <property type="evidence" value="ECO:0007669"/>
    <property type="project" value="UniProtKB-UniRule"/>
</dbReference>
<accession>A0A7V7QNF8</accession>
<keyword evidence="14" id="KW-0489">Methyltransferase</keyword>
<dbReference type="GO" id="GO:0019264">
    <property type="term" value="P:glycine biosynthetic process from serine"/>
    <property type="evidence" value="ECO:0007669"/>
    <property type="project" value="UniProtKB-UniRule"/>
</dbReference>
<dbReference type="PIRSF" id="PIRSF000412">
    <property type="entry name" value="SHMT"/>
    <property type="match status" value="1"/>
</dbReference>
<dbReference type="GO" id="GO:0005829">
    <property type="term" value="C:cytosol"/>
    <property type="evidence" value="ECO:0007669"/>
    <property type="project" value="TreeGrafter"/>
</dbReference>
<comment type="function">
    <text evidence="10">Catalyzes the reversible interconversion of serine and glycine with tetrahydrofolate (THF) serving as the one-carbon carrier. This reaction serves as the major source of one-carbon groups required for the biosynthesis of purines, thymidylate, methionine, and other important biomolecules. Also exhibits THF-independent aldolase activity toward beta-hydroxyamino acids, producing glycine and aldehydes, via a retro-aldol mechanism. Thus, is able to catalyze the cleavage of L-allo-threonine.</text>
</comment>
<gene>
    <name evidence="11" type="primary">glyA</name>
    <name evidence="14" type="ORF">F7O84_01545</name>
</gene>
<dbReference type="RefSeq" id="WP_151141085.1">
    <property type="nucleotide sequence ID" value="NZ_WAGX01000003.1"/>
</dbReference>
<feature type="site" description="Plays an important role in substrate specificity" evidence="11">
    <location>
        <position position="227"/>
    </location>
</feature>
<dbReference type="InterPro" id="IPR015421">
    <property type="entry name" value="PyrdxlP-dep_Trfase_major"/>
</dbReference>
<dbReference type="Gene3D" id="3.90.1150.10">
    <property type="entry name" value="Aspartate Aminotransferase, domain 1"/>
    <property type="match status" value="1"/>
</dbReference>
<comment type="cofactor">
    <cofactor evidence="1 11 12">
        <name>pyridoxal 5'-phosphate</name>
        <dbReference type="ChEBI" id="CHEBI:597326"/>
    </cofactor>
</comment>
<evidence type="ECO:0000313" key="15">
    <source>
        <dbReference type="Proteomes" id="UP000461768"/>
    </source>
</evidence>
<evidence type="ECO:0000256" key="11">
    <source>
        <dbReference type="HAMAP-Rule" id="MF_00051"/>
    </source>
</evidence>
<feature type="binding site" evidence="11">
    <location>
        <position position="120"/>
    </location>
    <ligand>
        <name>(6S)-5,6,7,8-tetrahydrofolate</name>
        <dbReference type="ChEBI" id="CHEBI:57453"/>
    </ligand>
</feature>
<evidence type="ECO:0000256" key="7">
    <source>
        <dbReference type="ARBA" id="ARBA00022605"/>
    </source>
</evidence>
<comment type="catalytic activity">
    <reaction evidence="11">
        <text>(6R)-5,10-methylene-5,6,7,8-tetrahydrofolate + glycine + H2O = (6S)-5,6,7,8-tetrahydrofolate + L-serine</text>
        <dbReference type="Rhea" id="RHEA:15481"/>
        <dbReference type="ChEBI" id="CHEBI:15377"/>
        <dbReference type="ChEBI" id="CHEBI:15636"/>
        <dbReference type="ChEBI" id="CHEBI:33384"/>
        <dbReference type="ChEBI" id="CHEBI:57305"/>
        <dbReference type="ChEBI" id="CHEBI:57453"/>
        <dbReference type="EC" id="2.1.2.1"/>
    </reaction>
</comment>
<dbReference type="GO" id="GO:0032259">
    <property type="term" value="P:methylation"/>
    <property type="evidence" value="ECO:0007669"/>
    <property type="project" value="UniProtKB-KW"/>
</dbReference>
<evidence type="ECO:0000256" key="8">
    <source>
        <dbReference type="ARBA" id="ARBA00022679"/>
    </source>
</evidence>
<comment type="pathway">
    <text evidence="11">One-carbon metabolism; tetrahydrofolate interconversion.</text>
</comment>
<feature type="domain" description="Serine hydroxymethyltransferase-like" evidence="13">
    <location>
        <begin position="8"/>
        <end position="384"/>
    </location>
</feature>
<evidence type="ECO:0000256" key="1">
    <source>
        <dbReference type="ARBA" id="ARBA00001933"/>
    </source>
</evidence>
<evidence type="ECO:0000256" key="4">
    <source>
        <dbReference type="ARBA" id="ARBA00011738"/>
    </source>
</evidence>
<dbReference type="FunFam" id="3.40.640.10:FF:000001">
    <property type="entry name" value="Serine hydroxymethyltransferase"/>
    <property type="match status" value="1"/>
</dbReference>
<comment type="caution">
    <text evidence="14">The sequence shown here is derived from an EMBL/GenBank/DDBJ whole genome shotgun (WGS) entry which is preliminary data.</text>
</comment>
<dbReference type="InterPro" id="IPR039429">
    <property type="entry name" value="SHMT-like_dom"/>
</dbReference>
<dbReference type="GO" id="GO:0008168">
    <property type="term" value="F:methyltransferase activity"/>
    <property type="evidence" value="ECO:0007669"/>
    <property type="project" value="UniProtKB-KW"/>
</dbReference>
<dbReference type="PROSITE" id="PS00096">
    <property type="entry name" value="SHMT"/>
    <property type="match status" value="1"/>
</dbReference>
<dbReference type="EC" id="2.1.2.1" evidence="11"/>
<evidence type="ECO:0000256" key="10">
    <source>
        <dbReference type="ARBA" id="ARBA00054606"/>
    </source>
</evidence>
<feature type="binding site" evidence="11">
    <location>
        <begin position="124"/>
        <end position="126"/>
    </location>
    <ligand>
        <name>(6S)-5,6,7,8-tetrahydrofolate</name>
        <dbReference type="ChEBI" id="CHEBI:57453"/>
    </ligand>
</feature>
<comment type="similarity">
    <text evidence="3 11">Belongs to the SHMT family.</text>
</comment>
<evidence type="ECO:0000256" key="12">
    <source>
        <dbReference type="PIRSR" id="PIRSR000412-50"/>
    </source>
</evidence>
<sequence>MYSFDEIKNVDAEVANAINAEMERQNSHIELIASENWVSKAVMAAMGSPLTNKYAEGYPGKRYYGGCECVDEVENLAIERAKELFGCDYANVQAHSGAQANMAVFFAMLKPGDTVMGMNLNHGGHLTHGSPVNMSGSYYNIIPYGVNDEGFIDYDKLREIALESKPKMIIAGASAYARTIDFKKFREVADEVGAYLMVDMAHIAGLVAAGLHPSPIPYAHVVTTTTHKTLRGPRGGLILANEEAAKQFNFNKAIFPGIQGGPLMHVIAAKAVCFKEALEDSFKVYQQGIIDNAQALANGLMKRGIKIVSGGTDNHLMLVDLTNTQLTGKEAEKVLDLANITCNKNTIPNDPQSPFVTSGIRLGTPAVTSRGLKTEDMDVIAEAIALMIEDGQANASKAKALIKGLTDKYPLV</sequence>
<dbReference type="GO" id="GO:0035999">
    <property type="term" value="P:tetrahydrofolate interconversion"/>
    <property type="evidence" value="ECO:0007669"/>
    <property type="project" value="UniProtKB-UniRule"/>
</dbReference>
<dbReference type="AlphaFoldDB" id="A0A7V7QNF8"/>
<dbReference type="PANTHER" id="PTHR11680:SF35">
    <property type="entry name" value="SERINE HYDROXYMETHYLTRANSFERASE 1"/>
    <property type="match status" value="1"/>
</dbReference>
<dbReference type="InterPro" id="IPR015422">
    <property type="entry name" value="PyrdxlP-dep_Trfase_small"/>
</dbReference>
<feature type="binding site" evidence="11">
    <location>
        <position position="242"/>
    </location>
    <ligand>
        <name>(6S)-5,6,7,8-tetrahydrofolate</name>
        <dbReference type="ChEBI" id="CHEBI:57453"/>
    </ligand>
</feature>
<dbReference type="SUPFAM" id="SSF53383">
    <property type="entry name" value="PLP-dependent transferases"/>
    <property type="match status" value="1"/>
</dbReference>
<dbReference type="Gene3D" id="3.40.640.10">
    <property type="entry name" value="Type I PLP-dependent aspartate aminotransferase-like (Major domain)"/>
    <property type="match status" value="1"/>
</dbReference>
<comment type="subcellular location">
    <subcellularLocation>
        <location evidence="2 11">Cytoplasm</location>
    </subcellularLocation>
</comment>
<evidence type="ECO:0000256" key="2">
    <source>
        <dbReference type="ARBA" id="ARBA00004496"/>
    </source>
</evidence>
<evidence type="ECO:0000256" key="5">
    <source>
        <dbReference type="ARBA" id="ARBA00022490"/>
    </source>
</evidence>
<keyword evidence="9 11" id="KW-0663">Pyridoxal phosphate</keyword>